<dbReference type="CDD" id="cd05401">
    <property type="entry name" value="NT_GlnE_GlnD_like"/>
    <property type="match status" value="2"/>
</dbReference>
<accession>A0ABT6JUF1</accession>
<dbReference type="GO" id="GO:0047388">
    <property type="term" value="F:[glutamine synthetase]-adenylyl-L-tyrosine phosphorylase activity"/>
    <property type="evidence" value="ECO:0007669"/>
    <property type="project" value="UniProtKB-EC"/>
</dbReference>
<evidence type="ECO:0000256" key="3">
    <source>
        <dbReference type="ARBA" id="ARBA00022741"/>
    </source>
</evidence>
<dbReference type="Gene3D" id="3.30.460.10">
    <property type="entry name" value="Beta Polymerase, domain 2"/>
    <property type="match status" value="2"/>
</dbReference>
<gene>
    <name evidence="7 10" type="primary">glnE</name>
    <name evidence="10" type="ORF">QFW81_10345</name>
</gene>
<evidence type="ECO:0000259" key="9">
    <source>
        <dbReference type="Pfam" id="PF08335"/>
    </source>
</evidence>
<dbReference type="Gene3D" id="1.20.120.1510">
    <property type="match status" value="1"/>
</dbReference>
<dbReference type="GO" id="GO:0016874">
    <property type="term" value="F:ligase activity"/>
    <property type="evidence" value="ECO:0007669"/>
    <property type="project" value="UniProtKB-KW"/>
</dbReference>
<comment type="catalytic activity">
    <reaction evidence="7">
        <text>[glutamine synthetase]-L-tyrosine + ATP = [glutamine synthetase]-O(4)-(5'-adenylyl)-L-tyrosine + diphosphate</text>
        <dbReference type="Rhea" id="RHEA:18589"/>
        <dbReference type="Rhea" id="RHEA-COMP:10660"/>
        <dbReference type="Rhea" id="RHEA-COMP:10661"/>
        <dbReference type="ChEBI" id="CHEBI:30616"/>
        <dbReference type="ChEBI" id="CHEBI:33019"/>
        <dbReference type="ChEBI" id="CHEBI:46858"/>
        <dbReference type="ChEBI" id="CHEBI:83624"/>
        <dbReference type="EC" id="2.7.7.42"/>
    </reaction>
</comment>
<dbReference type="InterPro" id="IPR043519">
    <property type="entry name" value="NT_sf"/>
</dbReference>
<dbReference type="PANTHER" id="PTHR30621">
    <property type="entry name" value="GLUTAMINE SYNTHETASE ADENYLYLTRANSFERASE"/>
    <property type="match status" value="1"/>
</dbReference>
<dbReference type="NCBIfam" id="NF008292">
    <property type="entry name" value="PRK11072.1"/>
    <property type="match status" value="1"/>
</dbReference>
<feature type="domain" description="PII-uridylyltransferase/Glutamine-synthetase adenylyltransferase" evidence="9">
    <location>
        <begin position="822"/>
        <end position="908"/>
    </location>
</feature>
<feature type="domain" description="Glutamate-ammonia ligase adenylyltransferase repeated" evidence="8">
    <location>
        <begin position="545"/>
        <end position="787"/>
    </location>
</feature>
<evidence type="ECO:0000256" key="7">
    <source>
        <dbReference type="HAMAP-Rule" id="MF_00802"/>
    </source>
</evidence>
<dbReference type="GO" id="GO:0008882">
    <property type="term" value="F:[glutamate-ammonia-ligase] adenylyltransferase activity"/>
    <property type="evidence" value="ECO:0007669"/>
    <property type="project" value="UniProtKB-EC"/>
</dbReference>
<dbReference type="HAMAP" id="MF_00802">
    <property type="entry name" value="GlnE"/>
    <property type="match status" value="1"/>
</dbReference>
<comment type="similarity">
    <text evidence="7">Belongs to the GlnE family.</text>
</comment>
<proteinExistence type="inferred from homology"/>
<keyword evidence="11" id="KW-1185">Reference proteome</keyword>
<protein>
    <recommendedName>
        <fullName evidence="7">Bifunctional glutamine synthetase adenylyltransferase/adenylyl-removing enzyme</fullName>
    </recommendedName>
    <alternativeName>
        <fullName evidence="7">ATP:glutamine synthetase adenylyltransferase</fullName>
    </alternativeName>
    <alternativeName>
        <fullName evidence="7">ATase</fullName>
    </alternativeName>
    <domain>
        <recommendedName>
            <fullName evidence="7">Glutamine synthetase adenylyl-L-tyrosine phosphorylase</fullName>
            <ecNumber evidence="7">2.7.7.89</ecNumber>
        </recommendedName>
        <alternativeName>
            <fullName evidence="7">Adenylyl removase</fullName>
            <shortName evidence="7">AR</shortName>
            <shortName evidence="7">AT-N</shortName>
        </alternativeName>
    </domain>
    <domain>
        <recommendedName>
            <fullName evidence="7">Glutamine synthetase adenylyl transferase</fullName>
            <ecNumber evidence="7">2.7.7.42</ecNumber>
        </recommendedName>
        <alternativeName>
            <fullName evidence="7">Adenylyl transferase</fullName>
            <shortName evidence="7">AT</shortName>
            <shortName evidence="7">AT-C</shortName>
        </alternativeName>
    </domain>
</protein>
<evidence type="ECO:0000313" key="11">
    <source>
        <dbReference type="Proteomes" id="UP001156873"/>
    </source>
</evidence>
<keyword evidence="5 7" id="KW-0460">Magnesium</keyword>
<comment type="function">
    <text evidence="7">Involved in the regulation of glutamine synthetase GlnA, a key enzyme in the process to assimilate ammonia. When cellular nitrogen levels are high, the C-terminal adenylyl transferase (AT) inactivates GlnA by covalent transfer of an adenylyl group from ATP to specific tyrosine residue of GlnA, thus reducing its activity. Conversely, when nitrogen levels are low, the N-terminal adenylyl removase (AR) activates GlnA by removing the adenylyl group by phosphorolysis, increasing its activity. The regulatory region of GlnE binds the signal transduction protein PII (GlnB) which indicates the nitrogen status of the cell.</text>
</comment>
<dbReference type="EC" id="2.7.7.42" evidence="7"/>
<sequence length="929" mass="101654">MDTAPPEIDARAARALARFEAIPDDAGLRERLGRVAVASDFAIDVLVRQPELLARLAADDGAQPLSPPTLEPGSSDAWPRLLRRYRTAESTRLVWRDVLGLDDVDATLAGTTQLADTCLQLALAAVEQDLARRHGVVHDAEGQPVRLVVFGMGKLGGGELNFSSDIDLVYAYEHGGESRGESGQTGVRPLAAEDYFARAGQQLARLLDEPTVDGFCHRVDLRLRPFGNAGRVAMSFAAMEQYFQREGRDWERYAWQKARPVAGDVEAGRRFLHTLRPFVYRRYLDFGALDGLRAMKAMIAAEVARKELADDIKRGPGGIREIEFLAQALQLIRGGREASLREPRLLPALEALCKAGQVEPDAAAGLAGDYRFLRRLENRLQMLHDAQTHALPESPLERARIAVALGYRDWDALAQEIAAHRAHVSSEFDALLSQREQQPAVADDITAYWRALPEGGSAQALAAAGFQAAPEVDAALRDFARSPSVRELSDATRTRLDRVMPVLLQASAPADRPLQAIRRLLSLLHNILRRASYLALLDEQPAVLARLVDLVTRSALLAERLAAHPLLLDELLDARAEGPLPQRELFAQACAPARGMETEAALFALNEVRQQLSFRIALATLDRRQPACDSTRQLAWLADAVVGTVLVLAWRELERAHGAIPGAGFAVLGYGSLGGEELGFGSDLDLVFLYDAPPDAQSGGARPLDAPRWFARLAQKIVALLGAVTGGGRLYDVDVRLRPDGGQGLLVSTLASYDEYQHERAWTWEHQALVRARFIAGGEALAEAFERIRGDTLARERDPARLRGDVASMRLRMRGELDRSTDTLFDLKQGDGGLVDLEFLLQYLVLREAATHPALLVPRATRPLLDALATARVLPEAAVDALRDAHAWLVAAGLDCTLDRRSRLVPHDAALETARAAVAGAWRRYGPVD</sequence>
<keyword evidence="2 7" id="KW-0548">Nucleotidyltransferase</keyword>
<keyword evidence="10" id="KW-0436">Ligase</keyword>
<dbReference type="InterPro" id="IPR005190">
    <property type="entry name" value="GlnE_rpt_dom"/>
</dbReference>
<evidence type="ECO:0000259" key="8">
    <source>
        <dbReference type="Pfam" id="PF03710"/>
    </source>
</evidence>
<dbReference type="InterPro" id="IPR023057">
    <property type="entry name" value="GlnE"/>
</dbReference>
<keyword evidence="3 7" id="KW-0547">Nucleotide-binding</keyword>
<organism evidence="10 11">
    <name type="scientific">Luteimonas kalidii</name>
    <dbReference type="NCBI Taxonomy" id="3042025"/>
    <lineage>
        <taxon>Bacteria</taxon>
        <taxon>Pseudomonadati</taxon>
        <taxon>Pseudomonadota</taxon>
        <taxon>Gammaproteobacteria</taxon>
        <taxon>Lysobacterales</taxon>
        <taxon>Lysobacteraceae</taxon>
        <taxon>Luteimonas</taxon>
    </lineage>
</organism>
<keyword evidence="6 7" id="KW-0511">Multifunctional enzyme</keyword>
<evidence type="ECO:0000256" key="4">
    <source>
        <dbReference type="ARBA" id="ARBA00022840"/>
    </source>
</evidence>
<dbReference type="EC" id="2.7.7.89" evidence="7"/>
<dbReference type="SUPFAM" id="SSF81593">
    <property type="entry name" value="Nucleotidyltransferase substrate binding subunit/domain"/>
    <property type="match status" value="2"/>
</dbReference>
<evidence type="ECO:0000256" key="5">
    <source>
        <dbReference type="ARBA" id="ARBA00022842"/>
    </source>
</evidence>
<keyword evidence="1 7" id="KW-0808">Transferase</keyword>
<dbReference type="Proteomes" id="UP001156873">
    <property type="component" value="Unassembled WGS sequence"/>
</dbReference>
<keyword evidence="4 7" id="KW-0067">ATP-binding</keyword>
<dbReference type="SUPFAM" id="SSF81301">
    <property type="entry name" value="Nucleotidyltransferase"/>
    <property type="match status" value="2"/>
</dbReference>
<feature type="domain" description="PII-uridylyltransferase/Glutamine-synthetase adenylyltransferase" evidence="9">
    <location>
        <begin position="293"/>
        <end position="431"/>
    </location>
</feature>
<dbReference type="EMBL" id="JARXRO010000016">
    <property type="protein sequence ID" value="MDH5834322.1"/>
    <property type="molecule type" value="Genomic_DNA"/>
</dbReference>
<evidence type="ECO:0000256" key="2">
    <source>
        <dbReference type="ARBA" id="ARBA00022695"/>
    </source>
</evidence>
<evidence type="ECO:0000313" key="10">
    <source>
        <dbReference type="EMBL" id="MDH5834322.1"/>
    </source>
</evidence>
<dbReference type="Pfam" id="PF08335">
    <property type="entry name" value="GlnD_UR_UTase"/>
    <property type="match status" value="2"/>
</dbReference>
<dbReference type="RefSeq" id="WP_280578696.1">
    <property type="nucleotide sequence ID" value="NZ_JARXRO010000016.1"/>
</dbReference>
<dbReference type="PANTHER" id="PTHR30621:SF0">
    <property type="entry name" value="BIFUNCTIONAL GLUTAMINE SYNTHETASE ADENYLYLTRANSFERASE_ADENYLYL-REMOVING ENZYME"/>
    <property type="match status" value="1"/>
</dbReference>
<comment type="cofactor">
    <cofactor evidence="7">
        <name>Mg(2+)</name>
        <dbReference type="ChEBI" id="CHEBI:18420"/>
    </cofactor>
</comment>
<dbReference type="Gene3D" id="1.20.120.330">
    <property type="entry name" value="Nucleotidyltransferases domain 2"/>
    <property type="match status" value="2"/>
</dbReference>
<comment type="catalytic activity">
    <reaction evidence="7">
        <text>[glutamine synthetase]-O(4)-(5'-adenylyl)-L-tyrosine + phosphate = [glutamine synthetase]-L-tyrosine + ADP</text>
        <dbReference type="Rhea" id="RHEA:43716"/>
        <dbReference type="Rhea" id="RHEA-COMP:10660"/>
        <dbReference type="Rhea" id="RHEA-COMP:10661"/>
        <dbReference type="ChEBI" id="CHEBI:43474"/>
        <dbReference type="ChEBI" id="CHEBI:46858"/>
        <dbReference type="ChEBI" id="CHEBI:83624"/>
        <dbReference type="ChEBI" id="CHEBI:456216"/>
        <dbReference type="EC" id="2.7.7.89"/>
    </reaction>
</comment>
<dbReference type="Pfam" id="PF03710">
    <property type="entry name" value="GlnE"/>
    <property type="match status" value="2"/>
</dbReference>
<dbReference type="InterPro" id="IPR013546">
    <property type="entry name" value="PII_UdlTrfase/GS_AdlTrfase"/>
</dbReference>
<feature type="region of interest" description="Adenylyl transferase" evidence="7">
    <location>
        <begin position="446"/>
        <end position="929"/>
    </location>
</feature>
<feature type="domain" description="Glutamate-ammonia ligase adenylyltransferase repeated" evidence="8">
    <location>
        <begin position="30"/>
        <end position="273"/>
    </location>
</feature>
<reference evidence="10 11" key="1">
    <citation type="submission" date="2023-04" db="EMBL/GenBank/DDBJ databases">
        <title>Luteimonas sp. M1R5S59.</title>
        <authorList>
            <person name="Sun J.-Q."/>
        </authorList>
    </citation>
    <scope>NUCLEOTIDE SEQUENCE [LARGE SCALE GENOMIC DNA]</scope>
    <source>
        <strain evidence="10 11">M1R5S59</strain>
    </source>
</reference>
<evidence type="ECO:0000256" key="6">
    <source>
        <dbReference type="ARBA" id="ARBA00023268"/>
    </source>
</evidence>
<evidence type="ECO:0000256" key="1">
    <source>
        <dbReference type="ARBA" id="ARBA00022679"/>
    </source>
</evidence>
<name>A0ABT6JUF1_9GAMM</name>
<comment type="caution">
    <text evidence="10">The sequence shown here is derived from an EMBL/GenBank/DDBJ whole genome shotgun (WGS) entry which is preliminary data.</text>
</comment>
<feature type="region of interest" description="Adenylyl removase" evidence="7">
    <location>
        <begin position="1"/>
        <end position="436"/>
    </location>
</feature>